<evidence type="ECO:0000256" key="1">
    <source>
        <dbReference type="ARBA" id="ARBA00006422"/>
    </source>
</evidence>
<comment type="caution">
    <text evidence="13">The sequence shown here is derived from an EMBL/GenBank/DDBJ whole genome shotgun (WGS) entry which is preliminary data.</text>
</comment>
<keyword evidence="8 11" id="KW-0249">Electron transport</keyword>
<feature type="binding site" evidence="11">
    <location>
        <begin position="71"/>
        <end position="72"/>
    </location>
    <ligand>
        <name>FAD</name>
        <dbReference type="ChEBI" id="CHEBI:57692"/>
    </ligand>
</feature>
<evidence type="ECO:0000256" key="7">
    <source>
        <dbReference type="ARBA" id="ARBA00022975"/>
    </source>
</evidence>
<dbReference type="InterPro" id="IPR012165">
    <property type="entry name" value="Cyt_c3_hydrogenase_gsu"/>
</dbReference>
<dbReference type="RefSeq" id="WP_236337798.1">
    <property type="nucleotide sequence ID" value="NZ_JAKIJS010000001.1"/>
</dbReference>
<dbReference type="PANTHER" id="PTHR43513:SF3">
    <property type="entry name" value="DIHYDROOROTATE DEHYDROGENASE B (NAD(+)), ELECTRON TRANSFER SUBUNIT-RELATED"/>
    <property type="match status" value="1"/>
</dbReference>
<evidence type="ECO:0000256" key="8">
    <source>
        <dbReference type="ARBA" id="ARBA00022982"/>
    </source>
</evidence>
<evidence type="ECO:0000256" key="4">
    <source>
        <dbReference type="ARBA" id="ARBA00022714"/>
    </source>
</evidence>
<evidence type="ECO:0000256" key="9">
    <source>
        <dbReference type="ARBA" id="ARBA00023004"/>
    </source>
</evidence>
<comment type="cofactor">
    <cofactor evidence="11">
        <name>FAD</name>
        <dbReference type="ChEBI" id="CHEBI:57692"/>
    </cofactor>
    <text evidence="11">Binds 1 FAD per subunit.</text>
</comment>
<reference evidence="13 14" key="1">
    <citation type="submission" date="2022-01" db="EMBL/GenBank/DDBJ databases">
        <title>Alkalihalobacillus sp. EGI L200015, a novel bacterium isolated from a salt lake sediment.</title>
        <authorList>
            <person name="Gao L."/>
            <person name="Fang B.-Z."/>
            <person name="Li W.-J."/>
        </authorList>
    </citation>
    <scope>NUCLEOTIDE SEQUENCE [LARGE SCALE GENOMIC DNA]</scope>
    <source>
        <strain evidence="13 14">KCTC 12718</strain>
    </source>
</reference>
<dbReference type="NCBIfam" id="NF000799">
    <property type="entry name" value="PRK00054.1-4"/>
    <property type="match status" value="1"/>
</dbReference>
<keyword evidence="14" id="KW-1185">Reference proteome</keyword>
<dbReference type="SUPFAM" id="SSF63380">
    <property type="entry name" value="Riboflavin synthase domain-like"/>
    <property type="match status" value="1"/>
</dbReference>
<evidence type="ECO:0000256" key="5">
    <source>
        <dbReference type="ARBA" id="ARBA00022723"/>
    </source>
</evidence>
<dbReference type="Gene3D" id="3.40.50.80">
    <property type="entry name" value="Nucleotide-binding domain of ferredoxin-NADP reductase (FNR) module"/>
    <property type="match status" value="1"/>
</dbReference>
<keyword evidence="9 11" id="KW-0408">Iron</keyword>
<dbReference type="SUPFAM" id="SSF52343">
    <property type="entry name" value="Ferredoxin reductase-like, C-terminal NADP-linked domain"/>
    <property type="match status" value="1"/>
</dbReference>
<evidence type="ECO:0000256" key="11">
    <source>
        <dbReference type="HAMAP-Rule" id="MF_01211"/>
    </source>
</evidence>
<organism evidence="13 14">
    <name type="scientific">Pseudalkalibacillus berkeleyi</name>
    <dbReference type="NCBI Taxonomy" id="1069813"/>
    <lineage>
        <taxon>Bacteria</taxon>
        <taxon>Bacillati</taxon>
        <taxon>Bacillota</taxon>
        <taxon>Bacilli</taxon>
        <taxon>Bacillales</taxon>
        <taxon>Fictibacillaceae</taxon>
        <taxon>Pseudalkalibacillus</taxon>
    </lineage>
</organism>
<evidence type="ECO:0000256" key="3">
    <source>
        <dbReference type="ARBA" id="ARBA00022630"/>
    </source>
</evidence>
<feature type="binding site" evidence="11">
    <location>
        <position position="215"/>
    </location>
    <ligand>
        <name>[2Fe-2S] cluster</name>
        <dbReference type="ChEBI" id="CHEBI:190135"/>
    </ligand>
</feature>
<keyword evidence="7 11" id="KW-0665">Pyrimidine biosynthesis</keyword>
<feature type="binding site" evidence="11">
    <location>
        <position position="220"/>
    </location>
    <ligand>
        <name>[2Fe-2S] cluster</name>
        <dbReference type="ChEBI" id="CHEBI:190135"/>
    </ligand>
</feature>
<evidence type="ECO:0000259" key="12">
    <source>
        <dbReference type="PROSITE" id="PS51384"/>
    </source>
</evidence>
<gene>
    <name evidence="11" type="primary">pyrK</name>
    <name evidence="13" type="ORF">L2716_04805</name>
</gene>
<accession>A0ABS9GYZ8</accession>
<evidence type="ECO:0000256" key="10">
    <source>
        <dbReference type="ARBA" id="ARBA00023014"/>
    </source>
</evidence>
<dbReference type="InterPro" id="IPR017938">
    <property type="entry name" value="Riboflavin_synthase-like_b-brl"/>
</dbReference>
<comment type="similarity">
    <text evidence="1 11">Belongs to the PyrK family.</text>
</comment>
<keyword evidence="3 11" id="KW-0285">Flavoprotein</keyword>
<comment type="function">
    <text evidence="11">Responsible for channeling the electrons from the oxidation of dihydroorotate from the FMN redox center in the PyrD type B subunit to the ultimate electron acceptor NAD(+).</text>
</comment>
<comment type="pathway">
    <text evidence="11">Pyrimidine metabolism; UMP biosynthesis via de novo pathway; orotate from (S)-dihydroorotate (NAD(+) route): step 1/1.</text>
</comment>
<dbReference type="EMBL" id="JAKIJS010000001">
    <property type="protein sequence ID" value="MCF6137041.1"/>
    <property type="molecule type" value="Genomic_DNA"/>
</dbReference>
<dbReference type="InterPro" id="IPR050353">
    <property type="entry name" value="PyrK_electron_transfer"/>
</dbReference>
<proteinExistence type="inferred from homology"/>
<evidence type="ECO:0000313" key="13">
    <source>
        <dbReference type="EMBL" id="MCF6137041.1"/>
    </source>
</evidence>
<name>A0ABS9GYZ8_9BACL</name>
<dbReference type="Proteomes" id="UP001649381">
    <property type="component" value="Unassembled WGS sequence"/>
</dbReference>
<feature type="binding site" evidence="11">
    <location>
        <begin position="64"/>
        <end position="66"/>
    </location>
    <ligand>
        <name>FAD</name>
        <dbReference type="ChEBI" id="CHEBI:57692"/>
    </ligand>
</feature>
<dbReference type="CDD" id="cd06218">
    <property type="entry name" value="DHOD_e_trans"/>
    <property type="match status" value="1"/>
</dbReference>
<evidence type="ECO:0000256" key="2">
    <source>
        <dbReference type="ARBA" id="ARBA00022448"/>
    </source>
</evidence>
<dbReference type="PANTHER" id="PTHR43513">
    <property type="entry name" value="DIHYDROOROTATE DEHYDROGENASE B (NAD(+)), ELECTRON TRANSFER SUBUNIT"/>
    <property type="match status" value="1"/>
</dbReference>
<dbReference type="InterPro" id="IPR019480">
    <property type="entry name" value="Dihydroorotate_DH_Fe-S-bd"/>
</dbReference>
<keyword evidence="10 11" id="KW-0411">Iron-sulfur</keyword>
<dbReference type="InterPro" id="IPR023455">
    <property type="entry name" value="Dihydroorotate_DHASE_ETsu"/>
</dbReference>
<feature type="binding site" evidence="11">
    <location>
        <position position="240"/>
    </location>
    <ligand>
        <name>[2Fe-2S] cluster</name>
        <dbReference type="ChEBI" id="CHEBI:190135"/>
    </ligand>
</feature>
<keyword evidence="2 11" id="KW-0813">Transport</keyword>
<dbReference type="Gene3D" id="2.10.240.10">
    <property type="entry name" value="Dihydroorotate dehydrogenase, electron transfer subunit"/>
    <property type="match status" value="1"/>
</dbReference>
<comment type="cofactor">
    <cofactor evidence="11">
        <name>[2Fe-2S] cluster</name>
        <dbReference type="ChEBI" id="CHEBI:190135"/>
    </cofactor>
    <text evidence="11">Binds 1 [2Fe-2S] cluster per subunit.</text>
</comment>
<evidence type="ECO:0000256" key="6">
    <source>
        <dbReference type="ARBA" id="ARBA00022827"/>
    </source>
</evidence>
<dbReference type="InterPro" id="IPR017927">
    <property type="entry name" value="FAD-bd_FR_type"/>
</dbReference>
<evidence type="ECO:0000313" key="14">
    <source>
        <dbReference type="Proteomes" id="UP001649381"/>
    </source>
</evidence>
<feature type="binding site" evidence="11">
    <location>
        <begin position="47"/>
        <end position="50"/>
    </location>
    <ligand>
        <name>FAD</name>
        <dbReference type="ChEBI" id="CHEBI:57692"/>
    </ligand>
</feature>
<dbReference type="HAMAP" id="MF_01211">
    <property type="entry name" value="DHODB_Fe_S_bind"/>
    <property type="match status" value="1"/>
</dbReference>
<dbReference type="Pfam" id="PF10418">
    <property type="entry name" value="DHODB_Fe-S_bind"/>
    <property type="match status" value="1"/>
</dbReference>
<comment type="subunit">
    <text evidence="11">Heterotetramer of 2 PyrK and 2 PyrD type B subunits.</text>
</comment>
<dbReference type="Gene3D" id="2.40.30.10">
    <property type="entry name" value="Translation factors"/>
    <property type="match status" value="1"/>
</dbReference>
<keyword evidence="6 11" id="KW-0274">FAD</keyword>
<dbReference type="PROSITE" id="PS51384">
    <property type="entry name" value="FAD_FR"/>
    <property type="match status" value="1"/>
</dbReference>
<feature type="domain" description="FAD-binding FR-type" evidence="12">
    <location>
        <begin position="1"/>
        <end position="96"/>
    </location>
</feature>
<protein>
    <recommendedName>
        <fullName evidence="11">Dihydroorotate dehydrogenase B (NAD(+)), electron transfer subunit</fullName>
    </recommendedName>
    <alternativeName>
        <fullName evidence="11">Dihydroorotate oxidase B, electron transfer subunit</fullName>
    </alternativeName>
</protein>
<dbReference type="InterPro" id="IPR037117">
    <property type="entry name" value="Dihydroorotate_DH_ele_sf"/>
</dbReference>
<keyword evidence="4 11" id="KW-0001">2Fe-2S</keyword>
<keyword evidence="5 11" id="KW-0479">Metal-binding</keyword>
<dbReference type="PIRSF" id="PIRSF006816">
    <property type="entry name" value="Cyc3_hyd_g"/>
    <property type="match status" value="1"/>
</dbReference>
<dbReference type="InterPro" id="IPR039261">
    <property type="entry name" value="FNR_nucleotide-bd"/>
</dbReference>
<sequence>MTIVHNRQIANQIFEMTFTGELVSKMTEPGQFLHIRVGDQVIPLLRRPISICDVDLEEKRCTILYRAEGEGTKLLSNKRVGDSLDVLGPLGNGFPLHSVVEGETAILIGGGIGIPPLYYLSKQLVQRNVRVKHILGFATRKDAFYVNKFEQLGETAVTTIDGSLGYQGFVTDYVNHENPAFDVLFTCGPTQMMKAIEEQMNPNRGYYSFEERMGCGIGACFACVCPVKNDSTGHEYRKVCSDGPVFPQGVIQL</sequence>
<feature type="binding site" evidence="11">
    <location>
        <position position="223"/>
    </location>
    <ligand>
        <name>[2Fe-2S] cluster</name>
        <dbReference type="ChEBI" id="CHEBI:190135"/>
    </ligand>
</feature>